<dbReference type="AlphaFoldDB" id="A0A117IDL8"/>
<proteinExistence type="predicted"/>
<evidence type="ECO:0000313" key="1">
    <source>
        <dbReference type="EMBL" id="GAT01301.1"/>
    </source>
</evidence>
<reference evidence="2" key="2">
    <citation type="submission" date="2016-02" db="EMBL/GenBank/DDBJ databases">
        <title>Draft genome sequence of five rapidly growing Mycobacterium species.</title>
        <authorList>
            <person name="Katahira K."/>
            <person name="Gotou Y."/>
            <person name="Iida K."/>
            <person name="Ogura Y."/>
            <person name="Hayashi T."/>
        </authorList>
    </citation>
    <scope>NUCLEOTIDE SEQUENCE [LARGE SCALE GENOMIC DNA]</scope>
    <source>
        <strain evidence="2">JCM6368</strain>
    </source>
</reference>
<evidence type="ECO:0000313" key="2">
    <source>
        <dbReference type="Proteomes" id="UP000069705"/>
    </source>
</evidence>
<name>A0A117IDL8_MYCFO</name>
<comment type="caution">
    <text evidence="1">The sequence shown here is derived from an EMBL/GenBank/DDBJ whole genome shotgun (WGS) entry which is preliminary data.</text>
</comment>
<dbReference type="EMBL" id="BCSZ01000012">
    <property type="protein sequence ID" value="GAT01301.1"/>
    <property type="molecule type" value="Genomic_DNA"/>
</dbReference>
<reference evidence="1 2" key="1">
    <citation type="journal article" date="2016" name="Genome Announc.">
        <title>Draft Genome Sequences of Five Rapidly Growing Mycobacterium Species, M. thermoresistibile, M. fortuitum subsp. acetamidolyticum, M. canariasense, M. brisbanense, and M. novocastrense.</title>
        <authorList>
            <person name="Katahira K."/>
            <person name="Ogura Y."/>
            <person name="Gotoh Y."/>
            <person name="Hayashi T."/>
        </authorList>
    </citation>
    <scope>NUCLEOTIDE SEQUENCE [LARGE SCALE GENOMIC DNA]</scope>
    <source>
        <strain evidence="1 2">JCM6368</strain>
    </source>
</reference>
<dbReference type="RefSeq" id="WP_242413722.1">
    <property type="nucleotide sequence ID" value="NZ_BCSZ01000012.1"/>
</dbReference>
<protein>
    <submittedName>
        <fullName evidence="1">Uncharacterized protein</fullName>
    </submittedName>
</protein>
<dbReference type="Proteomes" id="UP000069705">
    <property type="component" value="Unassembled WGS sequence"/>
</dbReference>
<sequence>MRTFPISETAAATALLEWQKCLAGTGDPTARDNAMRALREALPAELVAEADEMTADSLDAGTSRGLRLTAEDVTAALDRAGLNPVAWNLPEILRAANSWIGGLLVDLAASEDPTWSAAERAQHRAEFGTLSAVDFLEQCVIEAGPDTAPWQELQARINAGEFDAAKPVWAAPNPLQH</sequence>
<gene>
    <name evidence="1" type="ORF">RMCFA_1415</name>
</gene>
<accession>A0A117IDL8</accession>
<organism evidence="1 2">
    <name type="scientific">Mycolicibacterium fortuitum subsp. acetamidolyticum</name>
    <dbReference type="NCBI Taxonomy" id="144550"/>
    <lineage>
        <taxon>Bacteria</taxon>
        <taxon>Bacillati</taxon>
        <taxon>Actinomycetota</taxon>
        <taxon>Actinomycetes</taxon>
        <taxon>Mycobacteriales</taxon>
        <taxon>Mycobacteriaceae</taxon>
        <taxon>Mycolicibacterium</taxon>
    </lineage>
</organism>